<dbReference type="Proteomes" id="UP000028511">
    <property type="component" value="Unassembled WGS sequence"/>
</dbReference>
<dbReference type="EMBL" id="CBSW010000094">
    <property type="protein sequence ID" value="CDG96044.1"/>
    <property type="molecule type" value="Genomic_DNA"/>
</dbReference>
<dbReference type="HOGENOM" id="CLU_065352_0_0_6"/>
<gene>
    <name evidence="2" type="ORF">XBP1_1830026</name>
</gene>
<comment type="caution">
    <text evidence="2">The sequence shown here is derived from an EMBL/GenBank/DDBJ whole genome shotgun (WGS) entry which is preliminary data.</text>
</comment>
<protein>
    <recommendedName>
        <fullName evidence="1">ABC-three component systems C-terminal domain-containing protein</fullName>
    </recommendedName>
</protein>
<accession>A0A077NAK6</accession>
<reference evidence="2" key="1">
    <citation type="submission" date="2013-07" db="EMBL/GenBank/DDBJ databases">
        <title>Sub-species coevolution in mutualistic symbiosis.</title>
        <authorList>
            <person name="Murfin K."/>
            <person name="Klassen J."/>
            <person name="Lee M."/>
            <person name="Forst S."/>
            <person name="Stock P."/>
            <person name="Goodrich-Blair H."/>
        </authorList>
    </citation>
    <scope>NUCLEOTIDE SEQUENCE [LARGE SCALE GENOMIC DNA]</scope>
    <source>
        <strain evidence="2">Puntauvense</strain>
    </source>
</reference>
<dbReference type="Pfam" id="PF20282">
    <property type="entry name" value="CTD6"/>
    <property type="match status" value="1"/>
</dbReference>
<dbReference type="InterPro" id="IPR046914">
    <property type="entry name" value="ABC-3C_CTD6"/>
</dbReference>
<evidence type="ECO:0000313" key="3">
    <source>
        <dbReference type="Proteomes" id="UP000028511"/>
    </source>
</evidence>
<evidence type="ECO:0000259" key="1">
    <source>
        <dbReference type="Pfam" id="PF20282"/>
    </source>
</evidence>
<feature type="domain" description="ABC-three component systems C-terminal" evidence="1">
    <location>
        <begin position="206"/>
        <end position="332"/>
    </location>
</feature>
<proteinExistence type="predicted"/>
<dbReference type="AlphaFoldDB" id="A0A077NAK6"/>
<dbReference type="RefSeq" id="WP_080717777.1">
    <property type="nucleotide sequence ID" value="NZ_CAWLWN010000166.1"/>
</dbReference>
<organism evidence="2 3">
    <name type="scientific">Xenorhabdus bovienii str. puntauvense</name>
    <dbReference type="NCBI Taxonomy" id="1398201"/>
    <lineage>
        <taxon>Bacteria</taxon>
        <taxon>Pseudomonadati</taxon>
        <taxon>Pseudomonadota</taxon>
        <taxon>Gammaproteobacteria</taxon>
        <taxon>Enterobacterales</taxon>
        <taxon>Morganellaceae</taxon>
        <taxon>Xenorhabdus</taxon>
    </lineage>
</organism>
<evidence type="ECO:0000313" key="2">
    <source>
        <dbReference type="EMBL" id="CDG96044.1"/>
    </source>
</evidence>
<sequence length="335" mass="39190">MVQPLAEIMTWDDEEWEKFVHDWLIVCKSNIYPWNERIGGAGDKGRDVIGFKTDPNNSDYAWDNYQCKLYSKRLSFSDVVVEFGKLIYFTMIDDYPVPDTYFFVAPYDLSTALSNLLKNSNNLREKIRKVWDQSIASKISSKKVILLDDQLNDYITGFDFSIFYSLPLSRILNDIFNTHLYFKYFNELYVVRKIPTEVPVYDPSKEAVYVSALIDVYAEHSKAIYSSFSDLPDPYNRHFNNSRNEFYFASSLEVFMREVFKEDNFRVLKSYIASSIEPLLYEDYDSSFKKCNEVLKHATLTSISHSILSNLCEVPDRKGVCHHLINDGEISWKIK</sequence>
<name>A0A077NAK6_XENBV</name>